<protein>
    <recommendedName>
        <fullName evidence="3">Neurotransmitter-gated ion-channel transmembrane domain-containing protein</fullName>
    </recommendedName>
</protein>
<name>A0AAW0T800_SCYPA</name>
<evidence type="ECO:0000313" key="4">
    <source>
        <dbReference type="EMBL" id="KAK8383328.1"/>
    </source>
</evidence>
<feature type="compositionally biased region" description="Polar residues" evidence="1">
    <location>
        <begin position="1"/>
        <end position="11"/>
    </location>
</feature>
<dbReference type="SUPFAM" id="SSF90112">
    <property type="entry name" value="Neurotransmitter-gated ion-channel transmembrane pore"/>
    <property type="match status" value="1"/>
</dbReference>
<dbReference type="Gene3D" id="6.10.250.2810">
    <property type="match status" value="1"/>
</dbReference>
<dbReference type="GO" id="GO:0005230">
    <property type="term" value="F:extracellular ligand-gated monoatomic ion channel activity"/>
    <property type="evidence" value="ECO:0007669"/>
    <property type="project" value="UniProtKB-ARBA"/>
</dbReference>
<comment type="caution">
    <text evidence="4">The sequence shown here is derived from an EMBL/GenBank/DDBJ whole genome shotgun (WGS) entry which is preliminary data.</text>
</comment>
<dbReference type="InterPro" id="IPR006028">
    <property type="entry name" value="GABAA/Glycine_rcpt"/>
</dbReference>
<keyword evidence="2" id="KW-0812">Transmembrane</keyword>
<feature type="region of interest" description="Disordered" evidence="1">
    <location>
        <begin position="1"/>
        <end position="26"/>
    </location>
</feature>
<feature type="domain" description="Neurotransmitter-gated ion-channel transmembrane" evidence="3">
    <location>
        <begin position="33"/>
        <end position="96"/>
    </location>
</feature>
<dbReference type="EMBL" id="JARAKH010000038">
    <property type="protein sequence ID" value="KAK8383328.1"/>
    <property type="molecule type" value="Genomic_DNA"/>
</dbReference>
<dbReference type="Pfam" id="PF02932">
    <property type="entry name" value="Neur_chan_memb"/>
    <property type="match status" value="1"/>
</dbReference>
<dbReference type="InterPro" id="IPR006029">
    <property type="entry name" value="Neurotrans-gated_channel_TM"/>
</dbReference>
<evidence type="ECO:0000313" key="5">
    <source>
        <dbReference type="Proteomes" id="UP001487740"/>
    </source>
</evidence>
<dbReference type="PRINTS" id="PR00253">
    <property type="entry name" value="GABAARECEPTR"/>
</dbReference>
<organism evidence="4 5">
    <name type="scientific">Scylla paramamosain</name>
    <name type="common">Mud crab</name>
    <dbReference type="NCBI Taxonomy" id="85552"/>
    <lineage>
        <taxon>Eukaryota</taxon>
        <taxon>Metazoa</taxon>
        <taxon>Ecdysozoa</taxon>
        <taxon>Arthropoda</taxon>
        <taxon>Crustacea</taxon>
        <taxon>Multicrustacea</taxon>
        <taxon>Malacostraca</taxon>
        <taxon>Eumalacostraca</taxon>
        <taxon>Eucarida</taxon>
        <taxon>Decapoda</taxon>
        <taxon>Pleocyemata</taxon>
        <taxon>Brachyura</taxon>
        <taxon>Eubrachyura</taxon>
        <taxon>Portunoidea</taxon>
        <taxon>Portunidae</taxon>
        <taxon>Portuninae</taxon>
        <taxon>Scylla</taxon>
    </lineage>
</organism>
<dbReference type="InterPro" id="IPR036719">
    <property type="entry name" value="Neuro-gated_channel_TM_sf"/>
</dbReference>
<dbReference type="GO" id="GO:0005254">
    <property type="term" value="F:chloride channel activity"/>
    <property type="evidence" value="ECO:0007669"/>
    <property type="project" value="UniProtKB-ARBA"/>
</dbReference>
<feature type="transmembrane region" description="Helical" evidence="2">
    <location>
        <begin position="67"/>
        <end position="87"/>
    </location>
</feature>
<reference evidence="4 5" key="1">
    <citation type="submission" date="2023-03" db="EMBL/GenBank/DDBJ databases">
        <title>High-quality genome of Scylla paramamosain provides insights in environmental adaptation.</title>
        <authorList>
            <person name="Zhang L."/>
        </authorList>
    </citation>
    <scope>NUCLEOTIDE SEQUENCE [LARGE SCALE GENOMIC DNA]</scope>
    <source>
        <strain evidence="4">LZ_2023a</strain>
        <tissue evidence="4">Muscle</tissue>
    </source>
</reference>
<dbReference type="GO" id="GO:0016020">
    <property type="term" value="C:membrane"/>
    <property type="evidence" value="ECO:0007669"/>
    <property type="project" value="InterPro"/>
</dbReference>
<evidence type="ECO:0000256" key="2">
    <source>
        <dbReference type="SAM" id="Phobius"/>
    </source>
</evidence>
<keyword evidence="2" id="KW-0472">Membrane</keyword>
<dbReference type="GO" id="GO:0004888">
    <property type="term" value="F:transmembrane signaling receptor activity"/>
    <property type="evidence" value="ECO:0007669"/>
    <property type="project" value="InterPro"/>
</dbReference>
<proteinExistence type="predicted"/>
<keyword evidence="2" id="KW-1133">Transmembrane helix</keyword>
<dbReference type="Proteomes" id="UP001487740">
    <property type="component" value="Unassembled WGS sequence"/>
</dbReference>
<evidence type="ECO:0000259" key="3">
    <source>
        <dbReference type="Pfam" id="PF02932"/>
    </source>
</evidence>
<dbReference type="GO" id="GO:0099095">
    <property type="term" value="F:ligand-gated monoatomic anion channel activity"/>
    <property type="evidence" value="ECO:0007669"/>
    <property type="project" value="UniProtKB-ARBA"/>
</dbReference>
<gene>
    <name evidence="4" type="ORF">O3P69_011657</name>
</gene>
<keyword evidence="5" id="KW-1185">Reference proteome</keyword>
<sequence>MTQRVSLSNHTEGWRQFTSPPPPPPANVLETQARVTLRVTSVLTMAIQYSQSTKNLPPVSYIKSLDIWMITCMVYVFMALLKFAIVYHVHYRRTQAPPPSPPLCPAATNAALHQNGAWEYNYGTTLGNTTTERRLAIRRRNNTWENNHRTMLGNTTTERHLGIRRRNNTWEYDDGTTLGNTTTERHLGIRRRNNTWEYDDGTTLGNTTTEQHLGIQRRNDTWEYDDGTTLGNTTTERRLGIQL</sequence>
<accession>A0AAW0T800</accession>
<dbReference type="AlphaFoldDB" id="A0AAW0T800"/>
<evidence type="ECO:0000256" key="1">
    <source>
        <dbReference type="SAM" id="MobiDB-lite"/>
    </source>
</evidence>